<feature type="compositionally biased region" description="Gly residues" evidence="1">
    <location>
        <begin position="228"/>
        <end position="239"/>
    </location>
</feature>
<feature type="compositionally biased region" description="Polar residues" evidence="1">
    <location>
        <begin position="256"/>
        <end position="266"/>
    </location>
</feature>
<feature type="signal peptide" evidence="2">
    <location>
        <begin position="1"/>
        <end position="25"/>
    </location>
</feature>
<evidence type="ECO:0000256" key="2">
    <source>
        <dbReference type="SAM" id="SignalP"/>
    </source>
</evidence>
<organism evidence="3 4">
    <name type="scientific">Enhydrobacter aerosaccus</name>
    <dbReference type="NCBI Taxonomy" id="225324"/>
    <lineage>
        <taxon>Bacteria</taxon>
        <taxon>Pseudomonadati</taxon>
        <taxon>Pseudomonadota</taxon>
        <taxon>Alphaproteobacteria</taxon>
        <taxon>Hyphomicrobiales</taxon>
        <taxon>Enhydrobacter</taxon>
    </lineage>
</organism>
<reference evidence="4" key="1">
    <citation type="submission" date="2017-02" db="EMBL/GenBank/DDBJ databases">
        <authorList>
            <person name="Varghese N."/>
            <person name="Submissions S."/>
        </authorList>
    </citation>
    <scope>NUCLEOTIDE SEQUENCE [LARGE SCALE GENOMIC DNA]</scope>
    <source>
        <strain evidence="4">ATCC 27094</strain>
    </source>
</reference>
<dbReference type="Proteomes" id="UP000190092">
    <property type="component" value="Unassembled WGS sequence"/>
</dbReference>
<keyword evidence="2" id="KW-0732">Signal</keyword>
<dbReference type="STRING" id="225324.SAMN02745126_03777"/>
<evidence type="ECO:0000313" key="3">
    <source>
        <dbReference type="EMBL" id="SKA15193.1"/>
    </source>
</evidence>
<feature type="region of interest" description="Disordered" evidence="1">
    <location>
        <begin position="72"/>
        <end position="266"/>
    </location>
</feature>
<evidence type="ECO:0000256" key="1">
    <source>
        <dbReference type="SAM" id="MobiDB-lite"/>
    </source>
</evidence>
<feature type="compositionally biased region" description="Gly residues" evidence="1">
    <location>
        <begin position="207"/>
        <end position="220"/>
    </location>
</feature>
<name>A0A1T4RGX8_9HYPH</name>
<feature type="compositionally biased region" description="Basic and acidic residues" evidence="1">
    <location>
        <begin position="114"/>
        <end position="171"/>
    </location>
</feature>
<dbReference type="OrthoDB" id="7569823at2"/>
<feature type="chain" id="PRO_5012549574" evidence="2">
    <location>
        <begin position="26"/>
        <end position="310"/>
    </location>
</feature>
<sequence>MSKLRHMPYAALTAGSLLVGGGAYAQSMYGIDQRQAEQQQWISHGVSNGQLTPGETARLEQGQRSINRAQSYAEADGHVSPQERQRIDGMTNHEGREIYRDTHNDRTASGGRDGWGRDGGGHDRDAWRGRDGDRGREGWDRHDADRRDWNRDRDGWDRRQADGRDWGRDHNWNGNHYGWDQNSQHGWNGGQPGQPTPGSQHSWNGNPGQGGWQHGTGSGYQGNTPGSNGYGQAGGGWQHNGGAPATGAPAPTASTQHGWNSGQPRTVSYNGAGYNGATYNGAGYAANRSYTSGGYNGGNYGAGHSFGGRR</sequence>
<dbReference type="RefSeq" id="WP_085935471.1">
    <property type="nucleotide sequence ID" value="NZ_FUWJ01000005.1"/>
</dbReference>
<feature type="compositionally biased region" description="Low complexity" evidence="1">
    <location>
        <begin position="240"/>
        <end position="255"/>
    </location>
</feature>
<protein>
    <submittedName>
        <fullName evidence="3">Uncharacterized protein</fullName>
    </submittedName>
</protein>
<accession>A0A1T4RGX8</accession>
<proteinExistence type="predicted"/>
<dbReference type="AlphaFoldDB" id="A0A1T4RGX8"/>
<evidence type="ECO:0000313" key="4">
    <source>
        <dbReference type="Proteomes" id="UP000190092"/>
    </source>
</evidence>
<feature type="compositionally biased region" description="Basic and acidic residues" evidence="1">
    <location>
        <begin position="75"/>
        <end position="106"/>
    </location>
</feature>
<dbReference type="EMBL" id="FUWJ01000005">
    <property type="protein sequence ID" value="SKA15193.1"/>
    <property type="molecule type" value="Genomic_DNA"/>
</dbReference>
<keyword evidence="4" id="KW-1185">Reference proteome</keyword>
<gene>
    <name evidence="3" type="ORF">SAMN02745126_03777</name>
</gene>